<dbReference type="InterPro" id="IPR015517">
    <property type="entry name" value="dCMP_deaminase-rel"/>
</dbReference>
<feature type="region of interest" description="Disordered" evidence="10">
    <location>
        <begin position="1"/>
        <end position="22"/>
    </location>
</feature>
<dbReference type="Gene3D" id="3.30.1330.30">
    <property type="match status" value="1"/>
</dbReference>
<keyword evidence="5" id="KW-0378">Hydrolase</keyword>
<dbReference type="GO" id="GO:0008033">
    <property type="term" value="P:tRNA processing"/>
    <property type="evidence" value="ECO:0007669"/>
    <property type="project" value="InterPro"/>
</dbReference>
<evidence type="ECO:0000313" key="12">
    <source>
        <dbReference type="EMBL" id="RDB28654.1"/>
    </source>
</evidence>
<dbReference type="GO" id="GO:0005737">
    <property type="term" value="C:cytoplasm"/>
    <property type="evidence" value="ECO:0007669"/>
    <property type="project" value="TreeGrafter"/>
</dbReference>
<dbReference type="InterPro" id="IPR013241">
    <property type="entry name" value="RNase_P_Pop3"/>
</dbReference>
<comment type="caution">
    <text evidence="12">The sequence shown here is derived from an EMBL/GenBank/DDBJ whole genome shotgun (WGS) entry which is preliminary data.</text>
</comment>
<evidence type="ECO:0000256" key="3">
    <source>
        <dbReference type="ARBA" id="ARBA00022723"/>
    </source>
</evidence>
<keyword evidence="6" id="KW-0862">Zinc</keyword>
<feature type="compositionally biased region" description="Polar residues" evidence="10">
    <location>
        <begin position="105"/>
        <end position="114"/>
    </location>
</feature>
<keyword evidence="13" id="KW-1185">Reference proteome</keyword>
<dbReference type="PROSITE" id="PS51747">
    <property type="entry name" value="CYT_DCMP_DEAMINASES_2"/>
    <property type="match status" value="1"/>
</dbReference>
<dbReference type="FunFam" id="3.40.140.10:FF:000035">
    <property type="entry name" value="dCMP deaminase"/>
    <property type="match status" value="1"/>
</dbReference>
<comment type="similarity">
    <text evidence="2">Belongs to the cytidine and deoxycytidylate deaminase family.</text>
</comment>
<evidence type="ECO:0000256" key="5">
    <source>
        <dbReference type="ARBA" id="ARBA00022801"/>
    </source>
</evidence>
<dbReference type="PANTHER" id="PTHR11086">
    <property type="entry name" value="DEOXYCYTIDYLATE DEAMINASE-RELATED"/>
    <property type="match status" value="1"/>
</dbReference>
<keyword evidence="4" id="KW-0545">Nucleotide biosynthesis</keyword>
<dbReference type="PANTHER" id="PTHR11086:SF18">
    <property type="entry name" value="DEOXYCYTIDYLATE DEAMINASE"/>
    <property type="match status" value="1"/>
</dbReference>
<evidence type="ECO:0000256" key="7">
    <source>
        <dbReference type="ARBA" id="ARBA00038938"/>
    </source>
</evidence>
<feature type="region of interest" description="Disordered" evidence="10">
    <location>
        <begin position="69"/>
        <end position="114"/>
    </location>
</feature>
<evidence type="ECO:0000256" key="1">
    <source>
        <dbReference type="ARBA" id="ARBA00001947"/>
    </source>
</evidence>
<dbReference type="Pfam" id="PF08228">
    <property type="entry name" value="RNase_P_pop3"/>
    <property type="match status" value="1"/>
</dbReference>
<sequence length="637" mass="70537">MSEKAARTHNHVSNRSKNRESGERKVVFKSVLDNPYRIQWPSVPLNVQNSVLALAIALMDGVADYQCNRNREGRKRKRNEQELPHKRKKDCPPTDSPAMDMDKPSCSSTNETPVRQPTVLQHLVVGINEVTKRLESQIREGRIATIVSSGKQKDAPTAPALIAVLVCRADVDPPLLVDHLPHLVAAHNSVHTRKELKLVPLPKGAELSLAQAIGLRRAAVLGIDQDCPDVAALMASIGSVPTLTASWLTSAMPHPQFVPTHIKQLSRKLMFIAIVGTRFSGKSSLEEYLISVKGFTSVRIDSEAGSQAEVSSSTSPSLVEEGTPILGSSDNDIVGDMSNLQLSSSKSGTNDARTEATLHFPSAQKLLQYVTKNWQHDFVTLDLQSRRLVEIFVRRPFFLLLSIDAPLYERFLRSKSASLEDFVRENDRVVFGAEPLTGSTSLQEFRDLINVQVYNSFRGIRNLYDHLEDLNLLDPEILRPGWDAYFMTLASLASQRANCMKRRVGAVLVRENRVVSTGYNGTARGLRNCNEGGCPRCNATIFSDNVAFECVCLHAEENALLEAGRDRVGTNAVLYCNTCPCLRCTVKIIQTGVKTVVYNLSYKVDDTSALLFREAGVQLRRYNPNKHPHLPGSYISA</sequence>
<dbReference type="FunCoup" id="A0A369KA37">
    <property type="interactions" value="55"/>
</dbReference>
<gene>
    <name evidence="12" type="ORF">Hypma_015808</name>
</gene>
<dbReference type="PROSITE" id="PS00903">
    <property type="entry name" value="CYT_DCMP_DEAMINASES_1"/>
    <property type="match status" value="1"/>
</dbReference>
<evidence type="ECO:0000256" key="6">
    <source>
        <dbReference type="ARBA" id="ARBA00022833"/>
    </source>
</evidence>
<dbReference type="GO" id="GO:0008270">
    <property type="term" value="F:zinc ion binding"/>
    <property type="evidence" value="ECO:0007669"/>
    <property type="project" value="InterPro"/>
</dbReference>
<reference evidence="12" key="1">
    <citation type="submission" date="2018-04" db="EMBL/GenBank/DDBJ databases">
        <title>Whole genome sequencing of Hypsizygus marmoreus.</title>
        <authorList>
            <person name="Choi I.-G."/>
            <person name="Min B."/>
            <person name="Kim J.-G."/>
            <person name="Kim S."/>
            <person name="Oh Y.-L."/>
            <person name="Kong W.-S."/>
            <person name="Park H."/>
            <person name="Jeong J."/>
            <person name="Song E.-S."/>
        </authorList>
    </citation>
    <scope>NUCLEOTIDE SEQUENCE [LARGE SCALE GENOMIC DNA]</scope>
    <source>
        <strain evidence="12">51987-8</strain>
    </source>
</reference>
<accession>A0A369KA37</accession>
<keyword evidence="3" id="KW-0479">Metal-binding</keyword>
<dbReference type="EC" id="3.5.4.12" evidence="7"/>
<evidence type="ECO:0000256" key="10">
    <source>
        <dbReference type="SAM" id="MobiDB-lite"/>
    </source>
</evidence>
<protein>
    <recommendedName>
        <fullName evidence="9">Deoxycytidylate deaminase</fullName>
        <ecNumber evidence="7">3.5.4.12</ecNumber>
    </recommendedName>
    <alternativeName>
        <fullName evidence="8">dCMP deaminase</fullName>
    </alternativeName>
</protein>
<name>A0A369KA37_HYPMA</name>
<dbReference type="InterPro" id="IPR035105">
    <property type="entry name" value="Deoxycytidylate_deaminase_dom"/>
</dbReference>
<dbReference type="InterPro" id="IPR016192">
    <property type="entry name" value="APOBEC/CMP_deaminase_Zn-bd"/>
</dbReference>
<dbReference type="STRING" id="39966.A0A369KA37"/>
<dbReference type="Proteomes" id="UP000076154">
    <property type="component" value="Unassembled WGS sequence"/>
</dbReference>
<dbReference type="Pfam" id="PF00383">
    <property type="entry name" value="dCMP_cyt_deam_1"/>
    <property type="match status" value="1"/>
</dbReference>
<dbReference type="InParanoid" id="A0A369KA37"/>
<proteinExistence type="inferred from homology"/>
<evidence type="ECO:0000256" key="4">
    <source>
        <dbReference type="ARBA" id="ARBA00022727"/>
    </source>
</evidence>
<evidence type="ECO:0000313" key="13">
    <source>
        <dbReference type="Proteomes" id="UP000076154"/>
    </source>
</evidence>
<evidence type="ECO:0000256" key="9">
    <source>
        <dbReference type="ARBA" id="ARBA00071582"/>
    </source>
</evidence>
<evidence type="ECO:0000259" key="11">
    <source>
        <dbReference type="PROSITE" id="PS51747"/>
    </source>
</evidence>
<organism evidence="12 13">
    <name type="scientific">Hypsizygus marmoreus</name>
    <name type="common">White beech mushroom</name>
    <name type="synonym">Agaricus marmoreus</name>
    <dbReference type="NCBI Taxonomy" id="39966"/>
    <lineage>
        <taxon>Eukaryota</taxon>
        <taxon>Fungi</taxon>
        <taxon>Dikarya</taxon>
        <taxon>Basidiomycota</taxon>
        <taxon>Agaricomycotina</taxon>
        <taxon>Agaricomycetes</taxon>
        <taxon>Agaricomycetidae</taxon>
        <taxon>Agaricales</taxon>
        <taxon>Tricholomatineae</taxon>
        <taxon>Lyophyllaceae</taxon>
        <taxon>Hypsizygus</taxon>
    </lineage>
</organism>
<comment type="cofactor">
    <cofactor evidence="1">
        <name>Zn(2+)</name>
        <dbReference type="ChEBI" id="CHEBI:29105"/>
    </cofactor>
</comment>
<dbReference type="GO" id="GO:0009165">
    <property type="term" value="P:nucleotide biosynthetic process"/>
    <property type="evidence" value="ECO:0007669"/>
    <property type="project" value="UniProtKB-KW"/>
</dbReference>
<dbReference type="SUPFAM" id="SSF53927">
    <property type="entry name" value="Cytidine deaminase-like"/>
    <property type="match status" value="1"/>
</dbReference>
<dbReference type="CDD" id="cd01286">
    <property type="entry name" value="deoxycytidylate_deaminase"/>
    <property type="match status" value="1"/>
</dbReference>
<dbReference type="GO" id="GO:0006364">
    <property type="term" value="P:rRNA processing"/>
    <property type="evidence" value="ECO:0007669"/>
    <property type="project" value="InterPro"/>
</dbReference>
<feature type="domain" description="CMP/dCMP-type deaminase" evidence="11">
    <location>
        <begin position="481"/>
        <end position="619"/>
    </location>
</feature>
<dbReference type="OrthoDB" id="6710946at2759"/>
<dbReference type="InterPro" id="IPR016193">
    <property type="entry name" value="Cytidine_deaminase-like"/>
</dbReference>
<evidence type="ECO:0000256" key="8">
    <source>
        <dbReference type="ARBA" id="ARBA00041763"/>
    </source>
</evidence>
<dbReference type="EMBL" id="LUEZ02000010">
    <property type="protein sequence ID" value="RDB28654.1"/>
    <property type="molecule type" value="Genomic_DNA"/>
</dbReference>
<evidence type="ECO:0000256" key="2">
    <source>
        <dbReference type="ARBA" id="ARBA00006576"/>
    </source>
</evidence>
<feature type="compositionally biased region" description="Basic residues" evidence="10">
    <location>
        <begin position="7"/>
        <end position="16"/>
    </location>
</feature>
<dbReference type="InterPro" id="IPR029064">
    <property type="entry name" value="Ribosomal_eL30-like_sf"/>
</dbReference>
<dbReference type="AlphaFoldDB" id="A0A369KA37"/>
<dbReference type="InterPro" id="IPR002125">
    <property type="entry name" value="CMP_dCMP_dom"/>
</dbReference>
<dbReference type="Gene3D" id="3.40.140.10">
    <property type="entry name" value="Cytidine Deaminase, domain 2"/>
    <property type="match status" value="1"/>
</dbReference>
<dbReference type="GO" id="GO:0004132">
    <property type="term" value="F:dCMP deaminase activity"/>
    <property type="evidence" value="ECO:0007669"/>
    <property type="project" value="UniProtKB-EC"/>
</dbReference>